<gene>
    <name evidence="2" type="ORF">K0B96_15545</name>
</gene>
<dbReference type="SUPFAM" id="SSF63825">
    <property type="entry name" value="YWTD domain"/>
    <property type="match status" value="1"/>
</dbReference>
<dbReference type="InterPro" id="IPR013424">
    <property type="entry name" value="Ice-binding_C"/>
</dbReference>
<protein>
    <submittedName>
        <fullName evidence="2">PEP-CTERM sorting domain-containing protein</fullName>
    </submittedName>
</protein>
<dbReference type="AlphaFoldDB" id="A0A8F9XI13"/>
<reference evidence="2" key="1">
    <citation type="submission" date="2021-08" db="EMBL/GenBank/DDBJ databases">
        <title>Genome of a novel bacterium of the phylum Verrucomicrobia, Oleiharenicola sp. KSB-15.</title>
        <authorList>
            <person name="Chung J.-H."/>
            <person name="Ahn J.-H."/>
            <person name="Yoon Y."/>
            <person name="Kim D.-Y."/>
            <person name="An S.-H."/>
            <person name="Park I."/>
            <person name="Yeon J."/>
        </authorList>
    </citation>
    <scope>NUCLEOTIDE SEQUENCE</scope>
    <source>
        <strain evidence="2">KSB-15</strain>
    </source>
</reference>
<evidence type="ECO:0000313" key="2">
    <source>
        <dbReference type="EMBL" id="QYM80857.1"/>
    </source>
</evidence>
<evidence type="ECO:0000259" key="1">
    <source>
        <dbReference type="Pfam" id="PF07589"/>
    </source>
</evidence>
<dbReference type="Proteomes" id="UP000825051">
    <property type="component" value="Chromosome"/>
</dbReference>
<name>A0A8F9XI13_9BACT</name>
<keyword evidence="3" id="KW-1185">Reference proteome</keyword>
<evidence type="ECO:0000313" key="3">
    <source>
        <dbReference type="Proteomes" id="UP000825051"/>
    </source>
</evidence>
<organism evidence="2 3">
    <name type="scientific">Horticoccus luteus</name>
    <dbReference type="NCBI Taxonomy" id="2862869"/>
    <lineage>
        <taxon>Bacteria</taxon>
        <taxon>Pseudomonadati</taxon>
        <taxon>Verrucomicrobiota</taxon>
        <taxon>Opitutia</taxon>
        <taxon>Opitutales</taxon>
        <taxon>Opitutaceae</taxon>
        <taxon>Horticoccus</taxon>
    </lineage>
</organism>
<proteinExistence type="predicted"/>
<dbReference type="EMBL" id="CP080507">
    <property type="protein sequence ID" value="QYM80857.1"/>
    <property type="molecule type" value="Genomic_DNA"/>
</dbReference>
<dbReference type="Gene3D" id="2.120.10.30">
    <property type="entry name" value="TolB, C-terminal domain"/>
    <property type="match status" value="1"/>
</dbReference>
<dbReference type="KEGG" id="ole:K0B96_15545"/>
<dbReference type="NCBIfam" id="TIGR02595">
    <property type="entry name" value="PEP_CTERM"/>
    <property type="match status" value="1"/>
</dbReference>
<dbReference type="InterPro" id="IPR011042">
    <property type="entry name" value="6-blade_b-propeller_TolB-like"/>
</dbReference>
<feature type="domain" description="Ice-binding protein C-terminal" evidence="1">
    <location>
        <begin position="188"/>
        <end position="212"/>
    </location>
</feature>
<sequence>MTGLNNPWGVAVTASNMFITDFNSGNVFKYDLSGNQLANVSAGTTNPYGLAVSGDTLFVSQATTGTGMNKILAYSISSFSNTPTLTITANLNLPHGLAVSGNTLYVANGGDGTIWTFNATDGTAAGSPLVSGLTGPQGIMVYGTDLFVSGNDGTVKGFDALTGAPLAGFTTITGLSSPYGIAVGPMSAVPEPATYAAVAGLAALGLACWRRRRMSSGGAS</sequence>
<accession>A0A8F9XI13</accession>
<dbReference type="Pfam" id="PF07589">
    <property type="entry name" value="PEP-CTERM"/>
    <property type="match status" value="1"/>
</dbReference>